<dbReference type="AlphaFoldDB" id="A0AAJ5W448"/>
<evidence type="ECO:0000256" key="3">
    <source>
        <dbReference type="SAM" id="Phobius"/>
    </source>
</evidence>
<accession>A0AAJ5W448</accession>
<keyword evidence="3" id="KW-0812">Transmembrane</keyword>
<gene>
    <name evidence="5" type="ORF">P0Y48_05075</name>
</gene>
<evidence type="ECO:0000256" key="2">
    <source>
        <dbReference type="SAM" id="MobiDB-lite"/>
    </source>
</evidence>
<name>A0AAJ5W448_9MICO</name>
<organism evidence="5 6">
    <name type="scientific">Candidatus Microbacterium phytovorans</name>
    <dbReference type="NCBI Taxonomy" id="3121374"/>
    <lineage>
        <taxon>Bacteria</taxon>
        <taxon>Bacillati</taxon>
        <taxon>Actinomycetota</taxon>
        <taxon>Actinomycetes</taxon>
        <taxon>Micrococcales</taxon>
        <taxon>Microbacteriaceae</taxon>
        <taxon>Microbacterium</taxon>
    </lineage>
</organism>
<dbReference type="Pfam" id="PF14257">
    <property type="entry name" value="DUF4349"/>
    <property type="match status" value="1"/>
</dbReference>
<evidence type="ECO:0000256" key="1">
    <source>
        <dbReference type="SAM" id="Coils"/>
    </source>
</evidence>
<dbReference type="Proteomes" id="UP001213972">
    <property type="component" value="Chromosome"/>
</dbReference>
<keyword evidence="1" id="KW-0175">Coiled coil</keyword>
<evidence type="ECO:0000313" key="6">
    <source>
        <dbReference type="Proteomes" id="UP001213972"/>
    </source>
</evidence>
<reference evidence="5" key="1">
    <citation type="submission" date="2023-03" db="EMBL/GenBank/DDBJ databases">
        <title>Andean soil-derived lignocellulolytic bacterial consortium as a source of novel taxa and putative plastic-active enzymes.</title>
        <authorList>
            <person name="Diaz-Garcia L."/>
            <person name="Chuvochina M."/>
            <person name="Feuerriegel G."/>
            <person name="Bunk B."/>
            <person name="Sproer C."/>
            <person name="Streit W.R."/>
            <person name="Rodriguez L.M."/>
            <person name="Overmann J."/>
            <person name="Jimenez D.J."/>
        </authorList>
    </citation>
    <scope>NUCLEOTIDE SEQUENCE</scope>
    <source>
        <strain evidence="5">MAG 4610</strain>
    </source>
</reference>
<feature type="transmembrane region" description="Helical" evidence="3">
    <location>
        <begin position="52"/>
        <end position="70"/>
    </location>
</feature>
<feature type="transmembrane region" description="Helical" evidence="3">
    <location>
        <begin position="339"/>
        <end position="363"/>
    </location>
</feature>
<dbReference type="EMBL" id="CP119321">
    <property type="protein sequence ID" value="WEK14579.1"/>
    <property type="molecule type" value="Genomic_DNA"/>
</dbReference>
<feature type="compositionally biased region" description="Gly residues" evidence="2">
    <location>
        <begin position="103"/>
        <end position="112"/>
    </location>
</feature>
<keyword evidence="3" id="KW-0472">Membrane</keyword>
<protein>
    <submittedName>
        <fullName evidence="5">DUF4349 domain-containing protein</fullName>
    </submittedName>
</protein>
<keyword evidence="3" id="KW-1133">Transmembrane helix</keyword>
<evidence type="ECO:0000259" key="4">
    <source>
        <dbReference type="Pfam" id="PF14257"/>
    </source>
</evidence>
<feature type="region of interest" description="Disordered" evidence="2">
    <location>
        <begin position="78"/>
        <end position="131"/>
    </location>
</feature>
<feature type="domain" description="DUF4349" evidence="4">
    <location>
        <begin position="133"/>
        <end position="361"/>
    </location>
</feature>
<sequence>MNDDMNTEDITLPELTDARIDEIERSLFAAIDDERRERSGVVRARRARRGRVWLGAAGAAAVVVVAAVLAPSMPAMLGGDGSASTAEGAPDVAPATDPDLGGTDPGSIGGEMTGSTTASEEDGPVTSPSAGEREIIATASATVRVTDAEAAAAGIGEIAEASGGYVEAMSVGTSGSPIEPYPVDPYAGEDVAVGSAPLASSAWITVRVPADSLTETTNALSDIGDVTASQVDRRDVTAEAIDVRARIDALTASVDRLRDLVGQAESTADLIAAEDALATRQSELESYQQQLRYLDEQVGMSTLTVSLFEPAPVVTADPAGFGDGVAAGWNGLVAALNGFVIAVGFLLPWLAVLAAAGLIVWGVRRMLRSRRGRAVETASMAADDER</sequence>
<dbReference type="InterPro" id="IPR025645">
    <property type="entry name" value="DUF4349"/>
</dbReference>
<feature type="coiled-coil region" evidence="1">
    <location>
        <begin position="270"/>
        <end position="297"/>
    </location>
</feature>
<proteinExistence type="predicted"/>
<evidence type="ECO:0000313" key="5">
    <source>
        <dbReference type="EMBL" id="WEK14579.1"/>
    </source>
</evidence>